<dbReference type="OrthoDB" id="10030083at2759"/>
<evidence type="ECO:0000256" key="6">
    <source>
        <dbReference type="SAM" id="Phobius"/>
    </source>
</evidence>
<dbReference type="InterPro" id="IPR036938">
    <property type="entry name" value="PAP2/HPO_sf"/>
</dbReference>
<comment type="subcellular location">
    <subcellularLocation>
        <location evidence="1">Membrane</location>
        <topology evidence="1">Multi-pass membrane protein</topology>
    </subcellularLocation>
</comment>
<protein>
    <recommendedName>
        <fullName evidence="7">Phosphatidic acid phosphatase type 2/haloperoxidase domain-containing protein</fullName>
    </recommendedName>
</protein>
<evidence type="ECO:0000256" key="2">
    <source>
        <dbReference type="ARBA" id="ARBA00008816"/>
    </source>
</evidence>
<evidence type="ECO:0000259" key="7">
    <source>
        <dbReference type="SMART" id="SM00014"/>
    </source>
</evidence>
<gene>
    <name evidence="8" type="ORF">GPECTOR_53g163</name>
</gene>
<dbReference type="GO" id="GO:0046839">
    <property type="term" value="P:phospholipid dephosphorylation"/>
    <property type="evidence" value="ECO:0007669"/>
    <property type="project" value="TreeGrafter"/>
</dbReference>
<dbReference type="PANTHER" id="PTHR10165:SF35">
    <property type="entry name" value="RE23632P"/>
    <property type="match status" value="1"/>
</dbReference>
<organism evidence="8 9">
    <name type="scientific">Gonium pectorale</name>
    <name type="common">Green alga</name>
    <dbReference type="NCBI Taxonomy" id="33097"/>
    <lineage>
        <taxon>Eukaryota</taxon>
        <taxon>Viridiplantae</taxon>
        <taxon>Chlorophyta</taxon>
        <taxon>core chlorophytes</taxon>
        <taxon>Chlorophyceae</taxon>
        <taxon>CS clade</taxon>
        <taxon>Chlamydomonadales</taxon>
        <taxon>Volvocaceae</taxon>
        <taxon>Gonium</taxon>
    </lineage>
</organism>
<feature type="domain" description="Phosphatidic acid phosphatase type 2/haloperoxidase" evidence="7">
    <location>
        <begin position="84"/>
        <end position="216"/>
    </location>
</feature>
<feature type="transmembrane region" description="Helical" evidence="6">
    <location>
        <begin position="140"/>
        <end position="157"/>
    </location>
</feature>
<dbReference type="PANTHER" id="PTHR10165">
    <property type="entry name" value="LIPID PHOSPHATE PHOSPHATASE"/>
    <property type="match status" value="1"/>
</dbReference>
<dbReference type="AlphaFoldDB" id="A0A150G6W1"/>
<dbReference type="EMBL" id="LSYV01000054">
    <property type="protein sequence ID" value="KXZ45577.1"/>
    <property type="molecule type" value="Genomic_DNA"/>
</dbReference>
<comment type="caution">
    <text evidence="8">The sequence shown here is derived from an EMBL/GenBank/DDBJ whole genome shotgun (WGS) entry which is preliminary data.</text>
</comment>
<dbReference type="SMART" id="SM00014">
    <property type="entry name" value="acidPPc"/>
    <property type="match status" value="1"/>
</dbReference>
<evidence type="ECO:0000256" key="5">
    <source>
        <dbReference type="ARBA" id="ARBA00023136"/>
    </source>
</evidence>
<dbReference type="Pfam" id="PF01569">
    <property type="entry name" value="PAP2"/>
    <property type="match status" value="1"/>
</dbReference>
<reference evidence="9" key="1">
    <citation type="journal article" date="2016" name="Nat. Commun.">
        <title>The Gonium pectorale genome demonstrates co-option of cell cycle regulation during the evolution of multicellularity.</title>
        <authorList>
            <person name="Hanschen E.R."/>
            <person name="Marriage T.N."/>
            <person name="Ferris P.J."/>
            <person name="Hamaji T."/>
            <person name="Toyoda A."/>
            <person name="Fujiyama A."/>
            <person name="Neme R."/>
            <person name="Noguchi H."/>
            <person name="Minakuchi Y."/>
            <person name="Suzuki M."/>
            <person name="Kawai-Toyooka H."/>
            <person name="Smith D.R."/>
            <person name="Sparks H."/>
            <person name="Anderson J."/>
            <person name="Bakaric R."/>
            <person name="Luria V."/>
            <person name="Karger A."/>
            <person name="Kirschner M.W."/>
            <person name="Durand P.M."/>
            <person name="Michod R.E."/>
            <person name="Nozaki H."/>
            <person name="Olson B.J."/>
        </authorList>
    </citation>
    <scope>NUCLEOTIDE SEQUENCE [LARGE SCALE GENOMIC DNA]</scope>
    <source>
        <strain evidence="9">NIES-2863</strain>
    </source>
</reference>
<accession>A0A150G6W1</accession>
<evidence type="ECO:0000256" key="4">
    <source>
        <dbReference type="ARBA" id="ARBA00022989"/>
    </source>
</evidence>
<dbReference type="STRING" id="33097.A0A150G6W1"/>
<keyword evidence="5 6" id="KW-0472">Membrane</keyword>
<name>A0A150G6W1_GONPE</name>
<feature type="transmembrane region" description="Helical" evidence="6">
    <location>
        <begin position="169"/>
        <end position="189"/>
    </location>
</feature>
<dbReference type="SUPFAM" id="SSF48317">
    <property type="entry name" value="Acid phosphatase/Vanadium-dependent haloperoxidase"/>
    <property type="match status" value="1"/>
</dbReference>
<comment type="similarity">
    <text evidence="2">Belongs to the PA-phosphatase related phosphoesterase family.</text>
</comment>
<dbReference type="Proteomes" id="UP000075714">
    <property type="component" value="Unassembled WGS sequence"/>
</dbReference>
<keyword evidence="9" id="KW-1185">Reference proteome</keyword>
<feature type="transmembrane region" description="Helical" evidence="6">
    <location>
        <begin position="201"/>
        <end position="224"/>
    </location>
</feature>
<evidence type="ECO:0000256" key="1">
    <source>
        <dbReference type="ARBA" id="ARBA00004141"/>
    </source>
</evidence>
<dbReference type="InterPro" id="IPR000326">
    <property type="entry name" value="PAP2/HPO"/>
</dbReference>
<keyword evidence="3 6" id="KW-0812">Transmembrane</keyword>
<evidence type="ECO:0000256" key="3">
    <source>
        <dbReference type="ARBA" id="ARBA00022692"/>
    </source>
</evidence>
<keyword evidence="4 6" id="KW-1133">Transmembrane helix</keyword>
<proteinExistence type="inferred from homology"/>
<dbReference type="GO" id="GO:0008195">
    <property type="term" value="F:phosphatidate phosphatase activity"/>
    <property type="evidence" value="ECO:0007669"/>
    <property type="project" value="TreeGrafter"/>
</dbReference>
<sequence length="286" mass="30824">MTVGDVARFFVVEGYLWDWLTAGACIAVNLVIPGEVVKPLKRYYEATDSTLAYPYHESTVPSLALYLLVFVLPAVVFAVIALIKRSAGFVDCSRSSPPQTTGFKRWVNLVGCLRPSWLTVLKLNDPSEADEARLSYPSGHSAYMFFSMTVVSLYLVGKLELLHRPSQLLFLKAVLVVAPLALATFVAVSRIADYKHNPADVNAGCYIGMACGAFAYFLNYPSLFDPTSGLPKRRGAAAERAAAAHRAAAAATAANQLGMDKAVDEELQAIYSPAPNGIGARARRGG</sequence>
<feature type="transmembrane region" description="Helical" evidence="6">
    <location>
        <begin position="63"/>
        <end position="83"/>
    </location>
</feature>
<dbReference type="GO" id="GO:0006644">
    <property type="term" value="P:phospholipid metabolic process"/>
    <property type="evidence" value="ECO:0007669"/>
    <property type="project" value="InterPro"/>
</dbReference>
<evidence type="ECO:0000313" key="9">
    <source>
        <dbReference type="Proteomes" id="UP000075714"/>
    </source>
</evidence>
<dbReference type="GO" id="GO:0016020">
    <property type="term" value="C:membrane"/>
    <property type="evidence" value="ECO:0007669"/>
    <property type="project" value="UniProtKB-SubCell"/>
</dbReference>
<evidence type="ECO:0000313" key="8">
    <source>
        <dbReference type="EMBL" id="KXZ45577.1"/>
    </source>
</evidence>
<dbReference type="Gene3D" id="1.20.144.10">
    <property type="entry name" value="Phosphatidic acid phosphatase type 2/haloperoxidase"/>
    <property type="match status" value="1"/>
</dbReference>
<dbReference type="InterPro" id="IPR043216">
    <property type="entry name" value="PAP-like"/>
</dbReference>